<organism evidence="1 2">
    <name type="scientific">Brevibacterium picturae</name>
    <dbReference type="NCBI Taxonomy" id="260553"/>
    <lineage>
        <taxon>Bacteria</taxon>
        <taxon>Bacillati</taxon>
        <taxon>Actinomycetota</taxon>
        <taxon>Actinomycetes</taxon>
        <taxon>Micrococcales</taxon>
        <taxon>Brevibacteriaceae</taxon>
        <taxon>Brevibacterium</taxon>
    </lineage>
</organism>
<comment type="caution">
    <text evidence="1">The sequence shown here is derived from an EMBL/GenBank/DDBJ whole genome shotgun (WGS) entry which is preliminary data.</text>
</comment>
<evidence type="ECO:0000313" key="2">
    <source>
        <dbReference type="Proteomes" id="UP001501791"/>
    </source>
</evidence>
<name>A0ABP4N4B2_9MICO</name>
<reference evidence="2" key="1">
    <citation type="journal article" date="2019" name="Int. J. Syst. Evol. Microbiol.">
        <title>The Global Catalogue of Microorganisms (GCM) 10K type strain sequencing project: providing services to taxonomists for standard genome sequencing and annotation.</title>
        <authorList>
            <consortium name="The Broad Institute Genomics Platform"/>
            <consortium name="The Broad Institute Genome Sequencing Center for Infectious Disease"/>
            <person name="Wu L."/>
            <person name="Ma J."/>
        </authorList>
    </citation>
    <scope>NUCLEOTIDE SEQUENCE [LARGE SCALE GENOMIC DNA]</scope>
    <source>
        <strain evidence="2">JCM 13319</strain>
    </source>
</reference>
<proteinExistence type="predicted"/>
<keyword evidence="2" id="KW-1185">Reference proteome</keyword>
<accession>A0ABP4N4B2</accession>
<evidence type="ECO:0000313" key="1">
    <source>
        <dbReference type="EMBL" id="GAA1554086.1"/>
    </source>
</evidence>
<dbReference type="EMBL" id="BAAALY010000015">
    <property type="protein sequence ID" value="GAA1554086.1"/>
    <property type="molecule type" value="Genomic_DNA"/>
</dbReference>
<gene>
    <name evidence="1" type="ORF">GCM10009691_30540</name>
</gene>
<protein>
    <submittedName>
        <fullName evidence="1">Uncharacterized protein</fullName>
    </submittedName>
</protein>
<dbReference type="Proteomes" id="UP001501791">
    <property type="component" value="Unassembled WGS sequence"/>
</dbReference>
<sequence length="69" mass="7796">MPEVSYRNRHVAVVVADPLLHHMPNPRNIPDIEVSIVPTNATYGAGERVQRMDGRSGSVWQSDWLEDPM</sequence>